<dbReference type="Pfam" id="PF06114">
    <property type="entry name" value="Peptidase_M78"/>
    <property type="match status" value="1"/>
</dbReference>
<dbReference type="Proteomes" id="UP001165492">
    <property type="component" value="Unassembled WGS sequence"/>
</dbReference>
<dbReference type="InterPro" id="IPR052345">
    <property type="entry name" value="Rad_response_metalloprotease"/>
</dbReference>
<proteinExistence type="predicted"/>
<organism evidence="2 3">
    <name type="scientific">Pelosinus baikalensis</name>
    <dbReference type="NCBI Taxonomy" id="2892015"/>
    <lineage>
        <taxon>Bacteria</taxon>
        <taxon>Bacillati</taxon>
        <taxon>Bacillota</taxon>
        <taxon>Negativicutes</taxon>
        <taxon>Selenomonadales</taxon>
        <taxon>Sporomusaceae</taxon>
        <taxon>Pelosinus</taxon>
    </lineage>
</organism>
<protein>
    <submittedName>
        <fullName evidence="2">ImmA/IrrE family metallo-endopeptidase</fullName>
    </submittedName>
</protein>
<name>A0ABS8HQX0_9FIRM</name>
<dbReference type="EMBL" id="JAJHJB010000010">
    <property type="protein sequence ID" value="MCC5465576.1"/>
    <property type="molecule type" value="Genomic_DNA"/>
</dbReference>
<dbReference type="RefSeq" id="WP_229534823.1">
    <property type="nucleotide sequence ID" value="NZ_JAJHJB010000010.1"/>
</dbReference>
<keyword evidence="3" id="KW-1185">Reference proteome</keyword>
<feature type="domain" description="IrrE N-terminal-like" evidence="1">
    <location>
        <begin position="23"/>
        <end position="135"/>
    </location>
</feature>
<evidence type="ECO:0000259" key="1">
    <source>
        <dbReference type="Pfam" id="PF06114"/>
    </source>
</evidence>
<dbReference type="Gene3D" id="1.10.10.2910">
    <property type="match status" value="1"/>
</dbReference>
<reference evidence="2" key="1">
    <citation type="submission" date="2021-11" db="EMBL/GenBank/DDBJ databases">
        <title>Description of a new species Pelosinus isolated from the bottom sediments of Lake Baikal.</title>
        <authorList>
            <person name="Zakharyuk A."/>
        </authorList>
    </citation>
    <scope>NUCLEOTIDE SEQUENCE</scope>
    <source>
        <strain evidence="2">Bkl1</strain>
    </source>
</reference>
<evidence type="ECO:0000313" key="2">
    <source>
        <dbReference type="EMBL" id="MCC5465576.1"/>
    </source>
</evidence>
<dbReference type="PANTHER" id="PTHR43236:SF1">
    <property type="entry name" value="BLL7220 PROTEIN"/>
    <property type="match status" value="1"/>
</dbReference>
<accession>A0ABS8HQX0</accession>
<dbReference type="PANTHER" id="PTHR43236">
    <property type="entry name" value="ANTITOXIN HIGA1"/>
    <property type="match status" value="1"/>
</dbReference>
<comment type="caution">
    <text evidence="2">The sequence shown here is derived from an EMBL/GenBank/DDBJ whole genome shotgun (WGS) entry which is preliminary data.</text>
</comment>
<evidence type="ECO:0000313" key="3">
    <source>
        <dbReference type="Proteomes" id="UP001165492"/>
    </source>
</evidence>
<gene>
    <name evidence="2" type="ORF">LMF89_09395</name>
</gene>
<sequence>MRKKMAKKLIKKFHTNCPFQIAREMGVVILFERLKDTLGYFNTYKRIKIIHINQELNESEQQFVCAHELGHSIFHPEVNTPFLRKNTLFSISKIEREANEFAVELLLPDTLLYEHQDVSLSHLAANSGVPLELLHLKNR</sequence>
<dbReference type="InterPro" id="IPR010359">
    <property type="entry name" value="IrrE_HExxH"/>
</dbReference>